<dbReference type="PANTHER" id="PTHR43885:SF1">
    <property type="entry name" value="SUPERFAMILY HYDROLASE, PUTATIVE (AFU_ORTHOLOGUE AFUA_4G13290)-RELATED"/>
    <property type="match status" value="1"/>
</dbReference>
<evidence type="ECO:0000313" key="2">
    <source>
        <dbReference type="EMBL" id="CAE0059180.1"/>
    </source>
</evidence>
<dbReference type="NCBIfam" id="TIGR01549">
    <property type="entry name" value="HAD-SF-IA-v1"/>
    <property type="match status" value="1"/>
</dbReference>
<name>A0A7S3EJR7_9RHOD</name>
<dbReference type="InterPro" id="IPR036412">
    <property type="entry name" value="HAD-like_sf"/>
</dbReference>
<dbReference type="EMBL" id="HBHW01035466">
    <property type="protein sequence ID" value="CAE0059179.1"/>
    <property type="molecule type" value="Transcribed_RNA"/>
</dbReference>
<dbReference type="PANTHER" id="PTHR43885">
    <property type="entry name" value="HALOACID DEHALOGENASE-LIKE HYDROLASE"/>
    <property type="match status" value="1"/>
</dbReference>
<organism evidence="3">
    <name type="scientific">Rhodosorus marinus</name>
    <dbReference type="NCBI Taxonomy" id="101924"/>
    <lineage>
        <taxon>Eukaryota</taxon>
        <taxon>Rhodophyta</taxon>
        <taxon>Stylonematophyceae</taxon>
        <taxon>Stylonematales</taxon>
        <taxon>Stylonemataceae</taxon>
        <taxon>Rhodosorus</taxon>
    </lineage>
</organism>
<dbReference type="AlphaFoldDB" id="A0A7S3EJR7"/>
<gene>
    <name evidence="1" type="ORF">RMAR00112_LOCUS27244</name>
    <name evidence="2" type="ORF">RMAR00112_LOCUS27245</name>
    <name evidence="3" type="ORF">RMAR00112_LOCUS27246</name>
</gene>
<sequence length="244" mass="27018">MAFVSLAGLVRGSKRSLASMAGESSSAIAGIVFDMDGCLTKQGAIDFAEMRRRAQIPPKADILKHIASLPAEESARSMAAVLEVEAEGIKRMELRDGLDELFDFLDKNRLRRALLTRNTHLAIDQFLSLSEKYFHEAFDRSFEPPKPSPAALLEICNRWKTRPENVVMIGDHSDDIQCGRSAGAMTIQILDQIMPGDEHRDHSLTIPDYTVASLPEMKEVLEQIIADRETEEAEAGMESTMQGA</sequence>
<accession>A0A7S3EJR7</accession>
<dbReference type="Gene3D" id="1.10.260.80">
    <property type="match status" value="1"/>
</dbReference>
<dbReference type="InterPro" id="IPR023214">
    <property type="entry name" value="HAD_sf"/>
</dbReference>
<dbReference type="Gene3D" id="3.40.50.1000">
    <property type="entry name" value="HAD superfamily/HAD-like"/>
    <property type="match status" value="1"/>
</dbReference>
<protein>
    <submittedName>
        <fullName evidence="3">Uncharacterized protein</fullName>
    </submittedName>
</protein>
<evidence type="ECO:0000313" key="3">
    <source>
        <dbReference type="EMBL" id="CAE0059181.1"/>
    </source>
</evidence>
<dbReference type="Pfam" id="PF00702">
    <property type="entry name" value="Hydrolase"/>
    <property type="match status" value="1"/>
</dbReference>
<dbReference type="CDD" id="cd01427">
    <property type="entry name" value="HAD_like"/>
    <property type="match status" value="1"/>
</dbReference>
<proteinExistence type="predicted"/>
<dbReference type="SFLD" id="SFLDS00003">
    <property type="entry name" value="Haloacid_Dehalogenase"/>
    <property type="match status" value="1"/>
</dbReference>
<dbReference type="EMBL" id="HBHW01035467">
    <property type="protein sequence ID" value="CAE0059180.1"/>
    <property type="molecule type" value="Transcribed_RNA"/>
</dbReference>
<dbReference type="SUPFAM" id="SSF56784">
    <property type="entry name" value="HAD-like"/>
    <property type="match status" value="1"/>
</dbReference>
<dbReference type="SFLD" id="SFLDG01129">
    <property type="entry name" value="C1.5:_HAD__Beta-PGM__Phosphata"/>
    <property type="match status" value="1"/>
</dbReference>
<reference evidence="3" key="1">
    <citation type="submission" date="2021-01" db="EMBL/GenBank/DDBJ databases">
        <authorList>
            <person name="Corre E."/>
            <person name="Pelletier E."/>
            <person name="Niang G."/>
            <person name="Scheremetjew M."/>
            <person name="Finn R."/>
            <person name="Kale V."/>
            <person name="Holt S."/>
            <person name="Cochrane G."/>
            <person name="Meng A."/>
            <person name="Brown T."/>
            <person name="Cohen L."/>
        </authorList>
    </citation>
    <scope>NUCLEOTIDE SEQUENCE</scope>
    <source>
        <strain evidence="3">CCMP 769</strain>
    </source>
</reference>
<evidence type="ECO:0000313" key="1">
    <source>
        <dbReference type="EMBL" id="CAE0059179.1"/>
    </source>
</evidence>
<dbReference type="EMBL" id="HBHW01035468">
    <property type="protein sequence ID" value="CAE0059181.1"/>
    <property type="molecule type" value="Transcribed_RNA"/>
</dbReference>
<dbReference type="InterPro" id="IPR006439">
    <property type="entry name" value="HAD-SF_hydro_IA"/>
</dbReference>